<evidence type="ECO:0000259" key="4">
    <source>
        <dbReference type="Pfam" id="PF01433"/>
    </source>
</evidence>
<dbReference type="EMBL" id="DRNF01000326">
    <property type="protein sequence ID" value="HHJ80999.1"/>
    <property type="molecule type" value="Genomic_DNA"/>
</dbReference>
<dbReference type="GO" id="GO:0008270">
    <property type="term" value="F:zinc ion binding"/>
    <property type="evidence" value="ECO:0007669"/>
    <property type="project" value="InterPro"/>
</dbReference>
<feature type="non-terminal residue" evidence="5">
    <location>
        <position position="656"/>
    </location>
</feature>
<comment type="cofactor">
    <cofactor evidence="2">
        <name>Zn(2+)</name>
        <dbReference type="ChEBI" id="CHEBI:29105"/>
    </cofactor>
    <text evidence="2">Binds 1 zinc ion per subunit.</text>
</comment>
<dbReference type="Proteomes" id="UP000885832">
    <property type="component" value="Unassembled WGS sequence"/>
</dbReference>
<dbReference type="Pfam" id="PF01433">
    <property type="entry name" value="Peptidase_M1"/>
    <property type="match status" value="1"/>
</dbReference>
<feature type="binding site" evidence="2">
    <location>
        <position position="296"/>
    </location>
    <ligand>
        <name>Zn(2+)</name>
        <dbReference type="ChEBI" id="CHEBI:29105"/>
        <note>catalytic</note>
    </ligand>
</feature>
<sequence>MSLLRKFLFLFIVCSTTPALSLAGIKVHHELDVTLNPSAHHLEVSDVLSLPEELSAGSSIIIYLNESLTLDPKQDFAKIIPHDKRFPVPVRAYRISLQKGQTSLLLRYSGVLRHALKDQAKEYAGGFSETAGMIAAKGVFLAGSSMWYPYLEAAQISFSMKVKSPRDWKVVSQGDRLEQSDDEQAYSVLWQELNPQEEIYLIAAPFHEYSKAVGKVEAMAFLRQDDAALANKYLEVTAQYIEMYGQLLGPYPYSKFALVENFWETGYGMPSFTLLGPRVIRMPFILHSSYPHEILHNWWGNGVYVNYQQGNWAEGLTSYLADHLIQEQRGKAVNFRRSILQNYADFVSAGRDFPLAEFTSRHGSSSEAIGYGKSQMFFHMLRQRLGDKAFITALQRFYAQYQFKQAGFADLRQVFQTVSDEDLTPFFRQWLQRSGAPALQLSDVMVKKGEEGWLLSGVLRQLQEGLAYQLDVPVVVTLEGQSEAYQSNVQVSTKQQAFSLKLTSKPLRLDIDPEIDVFRRVSRAELPPALSQAFGAERVLFVLASQAPAKTRAAYEELVKRWRAQYANMEVSYDNVLKTLPENRTVWLLGSQNLFADDVLAALGGQGVTRQTGAIELKQGLFNLDQHSVVLTARRHNQDPHAMVWLAADGPQAIPG</sequence>
<keyword evidence="3" id="KW-0732">Signal</keyword>
<evidence type="ECO:0000256" key="1">
    <source>
        <dbReference type="PIRSR" id="PIRSR634015-1"/>
    </source>
</evidence>
<keyword evidence="2" id="KW-0479">Metal-binding</keyword>
<reference evidence="5" key="1">
    <citation type="journal article" date="2020" name="mSystems">
        <title>Genome- and Community-Level Interaction Insights into Carbon Utilization and Element Cycling Functions of Hydrothermarchaeota in Hydrothermal Sediment.</title>
        <authorList>
            <person name="Zhou Z."/>
            <person name="Liu Y."/>
            <person name="Xu W."/>
            <person name="Pan J."/>
            <person name="Luo Z.H."/>
            <person name="Li M."/>
        </authorList>
    </citation>
    <scope>NUCLEOTIDE SEQUENCE [LARGE SCALE GENOMIC DNA]</scope>
    <source>
        <strain evidence="5">HyVt-505</strain>
    </source>
</reference>
<feature type="binding site" evidence="2">
    <location>
        <position position="314"/>
    </location>
    <ligand>
        <name>Zn(2+)</name>
        <dbReference type="ChEBI" id="CHEBI:29105"/>
        <note>catalytic</note>
    </ligand>
</feature>
<accession>A0A832J443</accession>
<dbReference type="Gene3D" id="1.10.390.10">
    <property type="entry name" value="Neutral Protease Domain 2"/>
    <property type="match status" value="1"/>
</dbReference>
<dbReference type="PANTHER" id="PTHR45726:SF3">
    <property type="entry name" value="LEUKOTRIENE A-4 HYDROLASE"/>
    <property type="match status" value="1"/>
</dbReference>
<dbReference type="InterPro" id="IPR014782">
    <property type="entry name" value="Peptidase_M1_dom"/>
</dbReference>
<name>A0A832J443_9GAMM</name>
<proteinExistence type="predicted"/>
<feature type="signal peptide" evidence="3">
    <location>
        <begin position="1"/>
        <end position="23"/>
    </location>
</feature>
<dbReference type="AlphaFoldDB" id="A0A832J443"/>
<dbReference type="InterPro" id="IPR034015">
    <property type="entry name" value="M1_LTA4H"/>
</dbReference>
<dbReference type="GO" id="GO:0008237">
    <property type="term" value="F:metallopeptidase activity"/>
    <property type="evidence" value="ECO:0007669"/>
    <property type="project" value="InterPro"/>
</dbReference>
<dbReference type="PANTHER" id="PTHR45726">
    <property type="entry name" value="LEUKOTRIENE A-4 HYDROLASE"/>
    <property type="match status" value="1"/>
</dbReference>
<dbReference type="SUPFAM" id="SSF55486">
    <property type="entry name" value="Metalloproteases ('zincins'), catalytic domain"/>
    <property type="match status" value="1"/>
</dbReference>
<feature type="active site" description="Proton donor" evidence="1">
    <location>
        <position position="371"/>
    </location>
</feature>
<dbReference type="InterPro" id="IPR027268">
    <property type="entry name" value="Peptidase_M4/M1_CTD_sf"/>
</dbReference>
<organism evidence="5">
    <name type="scientific">Candidatus Tenderia electrophaga</name>
    <dbReference type="NCBI Taxonomy" id="1748243"/>
    <lineage>
        <taxon>Bacteria</taxon>
        <taxon>Pseudomonadati</taxon>
        <taxon>Pseudomonadota</taxon>
        <taxon>Gammaproteobacteria</taxon>
        <taxon>Candidatus Tenderiales</taxon>
        <taxon>Candidatus Tenderiaceae</taxon>
        <taxon>Candidatus Tenderia</taxon>
    </lineage>
</organism>
<evidence type="ECO:0000313" key="5">
    <source>
        <dbReference type="EMBL" id="HHJ80999.1"/>
    </source>
</evidence>
<comment type="caution">
    <text evidence="5">The sequence shown here is derived from an EMBL/GenBank/DDBJ whole genome shotgun (WGS) entry which is preliminary data.</text>
</comment>
<protein>
    <submittedName>
        <fullName evidence="5">M1 family peptidase</fullName>
    </submittedName>
</protein>
<gene>
    <name evidence="5" type="ORF">ENJ65_05150</name>
</gene>
<feature type="chain" id="PRO_5032816539" evidence="3">
    <location>
        <begin position="24"/>
        <end position="656"/>
    </location>
</feature>
<keyword evidence="2" id="KW-0862">Zinc</keyword>
<feature type="binding site" evidence="2">
    <location>
        <position position="292"/>
    </location>
    <ligand>
        <name>Zn(2+)</name>
        <dbReference type="ChEBI" id="CHEBI:29105"/>
        <note>catalytic</note>
    </ligand>
</feature>
<feature type="active site" description="Proton acceptor" evidence="1">
    <location>
        <position position="293"/>
    </location>
</feature>
<evidence type="ECO:0000256" key="2">
    <source>
        <dbReference type="PIRSR" id="PIRSR634015-3"/>
    </source>
</evidence>
<evidence type="ECO:0000256" key="3">
    <source>
        <dbReference type="SAM" id="SignalP"/>
    </source>
</evidence>
<feature type="domain" description="Peptidase M1 membrane alanine aminopeptidase" evidence="4">
    <location>
        <begin position="292"/>
        <end position="430"/>
    </location>
</feature>